<sequence length="427" mass="48216">MNAIRAEYMHKAATVQGGSQEKLEKDLSKVWEQGETSMQEMMKQAEEWQMTGGVYKMKDPRIQKLAANLVGYSVDVQPGENVLVEMIGTERDLINAIIEEVGKKGGNVFVQLTDKTVQRAMFKNATEEMMKTWAEIDLNRMKQMDCYIGIRAGENVNDLSDVPEEKMKMYNSLYSHPVHSEQRVKHTKWVVLRYPNASMAQLANTSTEAFEDFYFDVCNLDYAKMDKAQDSLANLMKRTDKVRITGPGTDLSFSIKDIGAEKCSGQKNIPDGEVYSAPVRNSVNGTISYNAPTLYNGITFENIKFTFKDGKIVEATSNDTERLNEILNSDDGARHIGEFAIGFNPHILHPMKDILFDEKIAGSLHFTPGQAYEETDNGNRSSIHWDLVLIQRPDYGGGEIYFDDVLIRKDGIFVIPELECLNPDNLK</sequence>
<evidence type="ECO:0000256" key="3">
    <source>
        <dbReference type="ARBA" id="ARBA00001947"/>
    </source>
</evidence>
<evidence type="ECO:0000256" key="1">
    <source>
        <dbReference type="ARBA" id="ARBA00001941"/>
    </source>
</evidence>
<dbReference type="Proteomes" id="UP000702964">
    <property type="component" value="Unassembled WGS sequence"/>
</dbReference>
<reference evidence="10" key="2">
    <citation type="submission" date="2020-02" db="EMBL/GenBank/DDBJ databases">
        <authorList>
            <person name="Studholme D.J."/>
        </authorList>
    </citation>
    <scope>NUCLEOTIDE SEQUENCE</scope>
    <source>
        <strain evidence="10">00238/432</strain>
    </source>
</reference>
<keyword evidence="7" id="KW-0479">Metal-binding</keyword>
<evidence type="ECO:0000313" key="11">
    <source>
        <dbReference type="Proteomes" id="UP000702964"/>
    </source>
</evidence>
<dbReference type="InterPro" id="IPR035097">
    <property type="entry name" value="M29_N-terminal"/>
</dbReference>
<keyword evidence="6" id="KW-0645">Protease</keyword>
<evidence type="ECO:0000313" key="10">
    <source>
        <dbReference type="EMBL" id="KAF4325198.1"/>
    </source>
</evidence>
<comment type="similarity">
    <text evidence="4">Belongs to the peptidase M29 family.</text>
</comment>
<dbReference type="AlphaFoldDB" id="A0A8J4SU22"/>
<evidence type="ECO:0000256" key="9">
    <source>
        <dbReference type="ARBA" id="ARBA00023049"/>
    </source>
</evidence>
<dbReference type="SUPFAM" id="SSF144052">
    <property type="entry name" value="Thermophilic metalloprotease-like"/>
    <property type="match status" value="1"/>
</dbReference>
<comment type="cofactor">
    <cofactor evidence="2">
        <name>Mg(2+)</name>
        <dbReference type="ChEBI" id="CHEBI:18420"/>
    </cofactor>
</comment>
<evidence type="ECO:0000256" key="8">
    <source>
        <dbReference type="ARBA" id="ARBA00022801"/>
    </source>
</evidence>
<accession>A0A8J4SU22</accession>
<comment type="caution">
    <text evidence="10">The sequence shown here is derived from an EMBL/GenBank/DDBJ whole genome shotgun (WGS) entry which is preliminary data.</text>
</comment>
<evidence type="ECO:0000256" key="5">
    <source>
        <dbReference type="ARBA" id="ARBA00022438"/>
    </source>
</evidence>
<gene>
    <name evidence="10" type="ORF">G195_001352</name>
</gene>
<dbReference type="InterPro" id="IPR052170">
    <property type="entry name" value="M29_Exopeptidase"/>
</dbReference>
<dbReference type="InterPro" id="IPR000787">
    <property type="entry name" value="Peptidase_M29"/>
</dbReference>
<keyword evidence="9" id="KW-0482">Metalloprotease</keyword>
<dbReference type="EMBL" id="AOFI03000007">
    <property type="protein sequence ID" value="KAF4325198.1"/>
    <property type="molecule type" value="Genomic_DNA"/>
</dbReference>
<protein>
    <recommendedName>
        <fullName evidence="12">Aminopeptidase</fullName>
    </recommendedName>
</protein>
<keyword evidence="5" id="KW-0031">Aminopeptidase</keyword>
<evidence type="ECO:0000256" key="4">
    <source>
        <dbReference type="ARBA" id="ARBA00008236"/>
    </source>
</evidence>
<keyword evidence="8" id="KW-0378">Hydrolase</keyword>
<proteinExistence type="inferred from homology"/>
<comment type="cofactor">
    <cofactor evidence="1">
        <name>Co(2+)</name>
        <dbReference type="ChEBI" id="CHEBI:48828"/>
    </cofactor>
</comment>
<comment type="cofactor">
    <cofactor evidence="3">
        <name>Zn(2+)</name>
        <dbReference type="ChEBI" id="CHEBI:29105"/>
    </cofactor>
</comment>
<evidence type="ECO:0000256" key="7">
    <source>
        <dbReference type="ARBA" id="ARBA00022723"/>
    </source>
</evidence>
<dbReference type="GO" id="GO:0006508">
    <property type="term" value="P:proteolysis"/>
    <property type="evidence" value="ECO:0007669"/>
    <property type="project" value="UniProtKB-KW"/>
</dbReference>
<name>A0A8J4SU22_9STRA</name>
<dbReference type="PANTHER" id="PTHR34448">
    <property type="entry name" value="AMINOPEPTIDASE"/>
    <property type="match status" value="1"/>
</dbReference>
<dbReference type="PANTHER" id="PTHR34448:SF1">
    <property type="entry name" value="BLL6088 PROTEIN"/>
    <property type="match status" value="1"/>
</dbReference>
<dbReference type="Gene3D" id="3.40.1830.10">
    <property type="entry name" value="Thermophilic metalloprotease (M29)"/>
    <property type="match status" value="1"/>
</dbReference>
<organism evidence="10 11">
    <name type="scientific">Phytophthora kernoviae 00238/432</name>
    <dbReference type="NCBI Taxonomy" id="1284355"/>
    <lineage>
        <taxon>Eukaryota</taxon>
        <taxon>Sar</taxon>
        <taxon>Stramenopiles</taxon>
        <taxon>Oomycota</taxon>
        <taxon>Peronosporomycetes</taxon>
        <taxon>Peronosporales</taxon>
        <taxon>Peronosporaceae</taxon>
        <taxon>Phytophthora</taxon>
    </lineage>
</organism>
<dbReference type="Pfam" id="PF02073">
    <property type="entry name" value="Peptidase_M29"/>
    <property type="match status" value="1"/>
</dbReference>
<dbReference type="GO" id="GO:0046872">
    <property type="term" value="F:metal ion binding"/>
    <property type="evidence" value="ECO:0007669"/>
    <property type="project" value="UniProtKB-KW"/>
</dbReference>
<dbReference type="GO" id="GO:0008237">
    <property type="term" value="F:metallopeptidase activity"/>
    <property type="evidence" value="ECO:0007669"/>
    <property type="project" value="UniProtKB-KW"/>
</dbReference>
<evidence type="ECO:0000256" key="2">
    <source>
        <dbReference type="ARBA" id="ARBA00001946"/>
    </source>
</evidence>
<reference evidence="10" key="1">
    <citation type="journal article" date="2015" name="Genom Data">
        <title>Draft genome sequences of Phytophthora kernoviae and Phytophthora ramorum lineage EU2 from Scotland.</title>
        <authorList>
            <person name="Sambles C."/>
            <person name="Schlenzig A."/>
            <person name="O'Neill P."/>
            <person name="Grant M."/>
            <person name="Studholme D.J."/>
        </authorList>
    </citation>
    <scope>NUCLEOTIDE SEQUENCE</scope>
    <source>
        <strain evidence="10">00238/432</strain>
    </source>
</reference>
<dbReference type="GO" id="GO:0004177">
    <property type="term" value="F:aminopeptidase activity"/>
    <property type="evidence" value="ECO:0007669"/>
    <property type="project" value="UniProtKB-KW"/>
</dbReference>
<evidence type="ECO:0000256" key="6">
    <source>
        <dbReference type="ARBA" id="ARBA00022670"/>
    </source>
</evidence>
<evidence type="ECO:0008006" key="12">
    <source>
        <dbReference type="Google" id="ProtNLM"/>
    </source>
</evidence>